<feature type="transmembrane region" description="Helical" evidence="2">
    <location>
        <begin position="261"/>
        <end position="284"/>
    </location>
</feature>
<feature type="transmembrane region" description="Helical" evidence="2">
    <location>
        <begin position="360"/>
        <end position="381"/>
    </location>
</feature>
<evidence type="ECO:0000313" key="4">
    <source>
        <dbReference type="EMBL" id="GAQ61820.1"/>
    </source>
</evidence>
<keyword evidence="2" id="KW-0812">Transmembrane</keyword>
<keyword evidence="2" id="KW-0472">Membrane</keyword>
<feature type="transmembrane region" description="Helical" evidence="2">
    <location>
        <begin position="140"/>
        <end position="156"/>
    </location>
</feature>
<feature type="transmembrane region" description="Helical" evidence="2">
    <location>
        <begin position="163"/>
        <end position="185"/>
    </location>
</feature>
<reference evidence="5" key="1">
    <citation type="submission" date="2015-11" db="EMBL/GenBank/DDBJ databases">
        <authorList>
            <consortium name="Cross-ministerial Strategic Innovation Promotion Program (SIP) consortium"/>
            <person name="Tomihama T."/>
            <person name="Ikenaga M."/>
            <person name="Sakai M."/>
            <person name="Okubo T."/>
            <person name="Ikeda S."/>
        </authorList>
    </citation>
    <scope>NUCLEOTIDE SEQUENCE [LARGE SCALE GENOMIC DNA]</scope>
    <source>
        <strain evidence="5">S58</strain>
    </source>
</reference>
<feature type="region of interest" description="Disordered" evidence="1">
    <location>
        <begin position="1"/>
        <end position="25"/>
    </location>
</feature>
<protein>
    <recommendedName>
        <fullName evidence="3">DUF418 domain-containing protein</fullName>
    </recommendedName>
</protein>
<dbReference type="InterPro" id="IPR007349">
    <property type="entry name" value="DUF418"/>
</dbReference>
<dbReference type="RefSeq" id="WP_079081654.1">
    <property type="nucleotide sequence ID" value="NZ_BCMM01000008.1"/>
</dbReference>
<organism evidence="4 5">
    <name type="scientific">Streptomyces scabiei</name>
    <dbReference type="NCBI Taxonomy" id="1930"/>
    <lineage>
        <taxon>Bacteria</taxon>
        <taxon>Bacillati</taxon>
        <taxon>Actinomycetota</taxon>
        <taxon>Actinomycetes</taxon>
        <taxon>Kitasatosporales</taxon>
        <taxon>Streptomycetaceae</taxon>
        <taxon>Streptomyces</taxon>
    </lineage>
</organism>
<reference evidence="4 5" key="2">
    <citation type="journal article" date="2016" name="Genome Announc.">
        <title>Draft Genome Sequences of Streptomyces scabiei S58, Streptomyces turgidiscabies T45, and Streptomyces acidiscabies a10, the Pathogens of Potato Common Scab, Isolated in Japan.</title>
        <authorList>
            <person name="Tomihama T."/>
            <person name="Nishi Y."/>
            <person name="Sakai M."/>
            <person name="Ikenaga M."/>
            <person name="Okubo T."/>
            <person name="Ikeda S."/>
        </authorList>
    </citation>
    <scope>NUCLEOTIDE SEQUENCE [LARGE SCALE GENOMIC DNA]</scope>
    <source>
        <strain evidence="4 5">S58</strain>
    </source>
</reference>
<evidence type="ECO:0000256" key="2">
    <source>
        <dbReference type="SAM" id="Phobius"/>
    </source>
</evidence>
<dbReference type="PANTHER" id="PTHR30590:SF2">
    <property type="entry name" value="INNER MEMBRANE PROTEIN"/>
    <property type="match status" value="1"/>
</dbReference>
<keyword evidence="2" id="KW-1133">Transmembrane helix</keyword>
<feature type="transmembrane region" description="Helical" evidence="2">
    <location>
        <begin position="219"/>
        <end position="240"/>
    </location>
</feature>
<evidence type="ECO:0000313" key="5">
    <source>
        <dbReference type="Proteomes" id="UP000067448"/>
    </source>
</evidence>
<dbReference type="InterPro" id="IPR052529">
    <property type="entry name" value="Bact_Transport_Assoc"/>
</dbReference>
<feature type="transmembrane region" description="Helical" evidence="2">
    <location>
        <begin position="290"/>
        <end position="308"/>
    </location>
</feature>
<dbReference type="Proteomes" id="UP000067448">
    <property type="component" value="Unassembled WGS sequence"/>
</dbReference>
<dbReference type="Pfam" id="PF04235">
    <property type="entry name" value="DUF418"/>
    <property type="match status" value="1"/>
</dbReference>
<feature type="transmembrane region" description="Helical" evidence="2">
    <location>
        <begin position="35"/>
        <end position="53"/>
    </location>
</feature>
<dbReference type="AlphaFoldDB" id="A0A117ED08"/>
<dbReference type="PANTHER" id="PTHR30590">
    <property type="entry name" value="INNER MEMBRANE PROTEIN"/>
    <property type="match status" value="1"/>
</dbReference>
<dbReference type="OrthoDB" id="9807744at2"/>
<proteinExistence type="predicted"/>
<accession>A0A117ED08</accession>
<comment type="caution">
    <text evidence="4">The sequence shown here is derived from an EMBL/GenBank/DDBJ whole genome shotgun (WGS) entry which is preliminary data.</text>
</comment>
<feature type="transmembrane region" description="Helical" evidence="2">
    <location>
        <begin position="115"/>
        <end position="134"/>
    </location>
</feature>
<reference evidence="5" key="3">
    <citation type="submission" date="2016-02" db="EMBL/GenBank/DDBJ databases">
        <title>Draft genome of pathogenic Streptomyces sp. in Japan.</title>
        <authorList>
            <person name="Tomihama T."/>
            <person name="Ikenaga M."/>
            <person name="Sakai M."/>
            <person name="Okubo T."/>
            <person name="Ikeda S."/>
        </authorList>
    </citation>
    <scope>NUCLEOTIDE SEQUENCE [LARGE SCALE GENOMIC DNA]</scope>
    <source>
        <strain evidence="5">S58</strain>
    </source>
</reference>
<name>A0A117ED08_STRSC</name>
<gene>
    <name evidence="4" type="ORF">SsS58_02174</name>
</gene>
<sequence>MTTESDTGAAAVHPSKEKGSAPSGTTSRRIEVLDILRGVAIIGTLGTNVWLFTHPLGPPSLFFRMPSPDSLSGTVEVALRSLSNGKFLALLTILFGVGLELQYQSALRRGRNWPGWYLWRAALLFVEGALHFILVFEFDALIGYAFTSLIVVYLVGRSDRCVHAWMIAMGALHLLLVAALSYAVVATGTGSGSGGLGRADVYAVGSYSDQIALRLNRFLLYRIEALFVIPMAIVLFLLGSRLLRAGAFENSERGARLRRRLMIVGLGIGAPLNVLTAFGGPGWFVVDRYLLPPLVAFGLLGLVTTLAHRMTGERGLLRRGVTAVGRTALSCYVFQNLAAATLCYGWGLGLATELGWARPWWPVLAWAGIVTSFLVLSSLWLRKFSRGPLELVWNWAYMAPQRLGGRT</sequence>
<feature type="domain" description="DUF418" evidence="3">
    <location>
        <begin position="242"/>
        <end position="397"/>
    </location>
</feature>
<feature type="transmembrane region" description="Helical" evidence="2">
    <location>
        <begin position="87"/>
        <end position="103"/>
    </location>
</feature>
<dbReference type="EMBL" id="BCMM01000008">
    <property type="protein sequence ID" value="GAQ61820.1"/>
    <property type="molecule type" value="Genomic_DNA"/>
</dbReference>
<feature type="transmembrane region" description="Helical" evidence="2">
    <location>
        <begin position="329"/>
        <end position="348"/>
    </location>
</feature>
<evidence type="ECO:0000259" key="3">
    <source>
        <dbReference type="Pfam" id="PF04235"/>
    </source>
</evidence>
<evidence type="ECO:0000256" key="1">
    <source>
        <dbReference type="SAM" id="MobiDB-lite"/>
    </source>
</evidence>